<dbReference type="Proteomes" id="UP001519272">
    <property type="component" value="Unassembled WGS sequence"/>
</dbReference>
<evidence type="ECO:0000313" key="3">
    <source>
        <dbReference type="Proteomes" id="UP001519272"/>
    </source>
</evidence>
<dbReference type="InterPro" id="IPR036465">
    <property type="entry name" value="vWFA_dom_sf"/>
</dbReference>
<dbReference type="PANTHER" id="PTHR30510">
    <property type="entry name" value="UPF0229 PROTEIN YEAH"/>
    <property type="match status" value="1"/>
</dbReference>
<dbReference type="InterPro" id="IPR006698">
    <property type="entry name" value="UPF0229"/>
</dbReference>
<sequence length="389" mass="45525">MSSSSRNPYNFIVSREDWSLHRKGYQDQQRHQEKVREVIKNNLPDLVTEENIIMSNGKQVIKIPLRNLEEYRFIHNYQKHKHVGQGDGQSEVGDILGKDTPSPDKTQGGEAGNQPGYDVVEAEIEVEEIEDMIFDQFQLPFIEEKQKDEIETISYQFNDIRKTGIFSNIDKKRTILHNLRRNARQGKPGIHGISPEDLRFKTWEDVVEPRSNAVIIAMMDTSGSMGNYEKYCARSFFFWMVRFLRRQYQHVEIVFLAHHTEAKEVNEDDFFNRGESGGTICSSVYKKALEIIDERFPPSSYNIYPFHFSDGDNLTSDNERCVKLIHELLKRCNMFGYGEVNQYNRGSTLMSAYRHLKHDHFMHYIIKEKSDVYRALNHFFGKQDEEVGT</sequence>
<protein>
    <submittedName>
        <fullName evidence="2">Sporulation protein YhbH</fullName>
    </submittedName>
</protein>
<dbReference type="EMBL" id="JAGGKG010000007">
    <property type="protein sequence ID" value="MBP1905286.1"/>
    <property type="molecule type" value="Genomic_DNA"/>
</dbReference>
<evidence type="ECO:0000313" key="2">
    <source>
        <dbReference type="EMBL" id="MBP1905286.1"/>
    </source>
</evidence>
<dbReference type="PANTHER" id="PTHR30510:SF2">
    <property type="entry name" value="UPF0229 PROTEIN YEAH"/>
    <property type="match status" value="1"/>
</dbReference>
<dbReference type="NCBIfam" id="TIGR02877">
    <property type="entry name" value="spore_yhbH"/>
    <property type="match status" value="1"/>
</dbReference>
<feature type="region of interest" description="Disordered" evidence="1">
    <location>
        <begin position="80"/>
        <end position="117"/>
    </location>
</feature>
<organism evidence="2 3">
    <name type="scientific">Paenibacillus turicensis</name>
    <dbReference type="NCBI Taxonomy" id="160487"/>
    <lineage>
        <taxon>Bacteria</taxon>
        <taxon>Bacillati</taxon>
        <taxon>Bacillota</taxon>
        <taxon>Bacilli</taxon>
        <taxon>Bacillales</taxon>
        <taxon>Paenibacillaceae</taxon>
        <taxon>Paenibacillus</taxon>
    </lineage>
</organism>
<dbReference type="RefSeq" id="WP_210088914.1">
    <property type="nucleotide sequence ID" value="NZ_JAGGKG010000007.1"/>
</dbReference>
<gene>
    <name evidence="2" type="ORF">J2Z32_001914</name>
</gene>
<dbReference type="Pfam" id="PF04285">
    <property type="entry name" value="DUF444"/>
    <property type="match status" value="2"/>
</dbReference>
<reference evidence="2 3" key="1">
    <citation type="submission" date="2021-03" db="EMBL/GenBank/DDBJ databases">
        <title>Genomic Encyclopedia of Type Strains, Phase IV (KMG-IV): sequencing the most valuable type-strain genomes for metagenomic binning, comparative biology and taxonomic classification.</title>
        <authorList>
            <person name="Goeker M."/>
        </authorList>
    </citation>
    <scope>NUCLEOTIDE SEQUENCE [LARGE SCALE GENOMIC DNA]</scope>
    <source>
        <strain evidence="2 3">DSM 14349</strain>
    </source>
</reference>
<keyword evidence="3" id="KW-1185">Reference proteome</keyword>
<dbReference type="SUPFAM" id="SSF53300">
    <property type="entry name" value="vWA-like"/>
    <property type="match status" value="1"/>
</dbReference>
<comment type="caution">
    <text evidence="2">The sequence shown here is derived from an EMBL/GenBank/DDBJ whole genome shotgun (WGS) entry which is preliminary data.</text>
</comment>
<evidence type="ECO:0000256" key="1">
    <source>
        <dbReference type="SAM" id="MobiDB-lite"/>
    </source>
</evidence>
<accession>A0ABS4FRS4</accession>
<dbReference type="InterPro" id="IPR014230">
    <property type="entry name" value="Spore_YhbH"/>
</dbReference>
<name>A0ABS4FRS4_9BACL</name>
<proteinExistence type="predicted"/>